<evidence type="ECO:0000313" key="9">
    <source>
        <dbReference type="Proteomes" id="UP000823561"/>
    </source>
</evidence>
<organism evidence="8 9">
    <name type="scientific">Alosa alosa</name>
    <name type="common">allis shad</name>
    <dbReference type="NCBI Taxonomy" id="278164"/>
    <lineage>
        <taxon>Eukaryota</taxon>
        <taxon>Metazoa</taxon>
        <taxon>Chordata</taxon>
        <taxon>Craniata</taxon>
        <taxon>Vertebrata</taxon>
        <taxon>Euteleostomi</taxon>
        <taxon>Actinopterygii</taxon>
        <taxon>Neopterygii</taxon>
        <taxon>Teleostei</taxon>
        <taxon>Clupei</taxon>
        <taxon>Clupeiformes</taxon>
        <taxon>Clupeoidei</taxon>
        <taxon>Clupeidae</taxon>
        <taxon>Alosa</taxon>
    </lineage>
</organism>
<accession>A0AAV6GH96</accession>
<dbReference type="InterPro" id="IPR036382">
    <property type="entry name" value="Guanylin_sf"/>
</dbReference>
<dbReference type="Proteomes" id="UP000823561">
    <property type="component" value="Chromosome 10"/>
</dbReference>
<evidence type="ECO:0000256" key="2">
    <source>
        <dbReference type="ARBA" id="ARBA00009883"/>
    </source>
</evidence>
<evidence type="ECO:0000313" key="8">
    <source>
        <dbReference type="EMBL" id="KAG5274568.1"/>
    </source>
</evidence>
<dbReference type="GO" id="GO:0005576">
    <property type="term" value="C:extracellular region"/>
    <property type="evidence" value="ECO:0007669"/>
    <property type="project" value="UniProtKB-SubCell"/>
</dbReference>
<keyword evidence="5" id="KW-1015">Disulfide bond</keyword>
<dbReference type="PANTHER" id="PTHR11318">
    <property type="entry name" value="GUANYLIN FAMILY MEMBER"/>
    <property type="match status" value="1"/>
</dbReference>
<reference evidence="8" key="1">
    <citation type="submission" date="2020-10" db="EMBL/GenBank/DDBJ databases">
        <title>Chromosome-scale genome assembly of the Allis shad, Alosa alosa.</title>
        <authorList>
            <person name="Margot Z."/>
            <person name="Christophe K."/>
            <person name="Cabau C."/>
            <person name="Louis A."/>
            <person name="Berthelot C."/>
            <person name="Parey E."/>
            <person name="Roest Crollius H."/>
            <person name="Montfort J."/>
            <person name="Robinson-Rechavi M."/>
            <person name="Bucao C."/>
            <person name="Bouchez O."/>
            <person name="Gislard M."/>
            <person name="Lluch J."/>
            <person name="Milhes M."/>
            <person name="Lampietro C."/>
            <person name="Lopez Roques C."/>
            <person name="Donnadieu C."/>
            <person name="Braasch I."/>
            <person name="Desvignes T."/>
            <person name="Postlethwait J."/>
            <person name="Bobe J."/>
            <person name="Guiguen Y."/>
        </authorList>
    </citation>
    <scope>NUCLEOTIDE SEQUENCE</scope>
    <source>
        <strain evidence="8">M-15738</strain>
        <tissue evidence="8">Blood</tissue>
    </source>
</reference>
<dbReference type="SUPFAM" id="SSF89890">
    <property type="entry name" value="Proguanylin"/>
    <property type="match status" value="1"/>
</dbReference>
<dbReference type="EMBL" id="JADWDJ010000010">
    <property type="protein sequence ID" value="KAG5274568.1"/>
    <property type="molecule type" value="Genomic_DNA"/>
</dbReference>
<evidence type="ECO:0000256" key="4">
    <source>
        <dbReference type="ARBA" id="ARBA00022729"/>
    </source>
</evidence>
<gene>
    <name evidence="8" type="ORF">AALO_G00137750</name>
</gene>
<evidence type="ECO:0000256" key="3">
    <source>
        <dbReference type="ARBA" id="ARBA00022525"/>
    </source>
</evidence>
<dbReference type="InterPro" id="IPR000879">
    <property type="entry name" value="Guanylin"/>
</dbReference>
<comment type="similarity">
    <text evidence="2">Belongs to the guanylin family.</text>
</comment>
<keyword evidence="9" id="KW-1185">Reference proteome</keyword>
<proteinExistence type="inferred from homology"/>
<name>A0AAV6GH96_9TELE</name>
<sequence length="151" mass="16586">MAKSHFFVTTASHPLQLSSRTLQLRDDMRGLPVFVLLMLGLLGDSLGVTVSDGDGYSFSLESVKVLKRLMEMEAMEREMELEARVSGRMVPHRLAPAPARPLCSNPTLPQELKPVCLDPESNEVFARFAAFITPSDPCEICANPACTGCIY</sequence>
<dbReference type="GO" id="GO:0030250">
    <property type="term" value="F:guanylate cyclase activator activity"/>
    <property type="evidence" value="ECO:0007669"/>
    <property type="project" value="InterPro"/>
</dbReference>
<keyword evidence="3" id="KW-0964">Secreted</keyword>
<dbReference type="PANTHER" id="PTHR11318:SF4">
    <property type="entry name" value="GUANYLATE CYCLASE ACTIVATOR 2B"/>
    <property type="match status" value="1"/>
</dbReference>
<keyword evidence="4" id="KW-0732">Signal</keyword>
<comment type="caution">
    <text evidence="8">The sequence shown here is derived from an EMBL/GenBank/DDBJ whole genome shotgun (WGS) entry which is preliminary data.</text>
</comment>
<dbReference type="AlphaFoldDB" id="A0AAV6GH96"/>
<evidence type="ECO:0000256" key="7">
    <source>
        <dbReference type="ARBA" id="ARBA00041176"/>
    </source>
</evidence>
<evidence type="ECO:0000256" key="6">
    <source>
        <dbReference type="ARBA" id="ARBA00037765"/>
    </source>
</evidence>
<dbReference type="Pfam" id="PF02058">
    <property type="entry name" value="Guanylin"/>
    <property type="match status" value="1"/>
</dbReference>
<comment type="subcellular location">
    <subcellularLocation>
        <location evidence="1">Secreted</location>
    </subcellularLocation>
</comment>
<evidence type="ECO:0000256" key="1">
    <source>
        <dbReference type="ARBA" id="ARBA00004613"/>
    </source>
</evidence>
<protein>
    <recommendedName>
        <fullName evidence="7">Guanylate cyclase activator 2B</fullName>
    </recommendedName>
</protein>
<comment type="function">
    <text evidence="6">Endogenous activator of intestinal guanylate cyclase. It stimulates this enzyme through the same receptor binding region as the heat-stable enterotoxins. May be a potent physiological regulator of intestinal fluid and electrolyte transport. May be an autocrine/paracrine regulator of intestinal salt and water transport.</text>
</comment>
<evidence type="ECO:0000256" key="5">
    <source>
        <dbReference type="ARBA" id="ARBA00023157"/>
    </source>
</evidence>
<dbReference type="Gene3D" id="3.90.1450.10">
    <property type="entry name" value="Guanylin"/>
    <property type="match status" value="1"/>
</dbReference>